<dbReference type="EC" id="3.5.4.10" evidence="10"/>
<dbReference type="InterPro" id="IPR036914">
    <property type="entry name" value="MGS-like_dom_sf"/>
</dbReference>
<proteinExistence type="inferred from homology"/>
<evidence type="ECO:0000259" key="11">
    <source>
        <dbReference type="PROSITE" id="PS51855"/>
    </source>
</evidence>
<keyword evidence="13" id="KW-1185">Reference proteome</keyword>
<dbReference type="SUPFAM" id="SSF52335">
    <property type="entry name" value="Methylglyoxal synthase-like"/>
    <property type="match status" value="1"/>
</dbReference>
<dbReference type="Pfam" id="PF01808">
    <property type="entry name" value="AICARFT_IMPCHas"/>
    <property type="match status" value="1"/>
</dbReference>
<comment type="caution">
    <text evidence="12">The sequence shown here is derived from an EMBL/GenBank/DDBJ whole genome shotgun (WGS) entry which is preliminary data.</text>
</comment>
<dbReference type="InterPro" id="IPR011607">
    <property type="entry name" value="MGS-like_dom"/>
</dbReference>
<evidence type="ECO:0000256" key="2">
    <source>
        <dbReference type="ARBA" id="ARBA00004954"/>
    </source>
</evidence>
<comment type="domain">
    <text evidence="10">The IMP cyclohydrolase activity resides in the N-terminal region.</text>
</comment>
<dbReference type="GO" id="GO:0006189">
    <property type="term" value="P:'de novo' IMP biosynthetic process"/>
    <property type="evidence" value="ECO:0007669"/>
    <property type="project" value="UniProtKB-UniRule"/>
</dbReference>
<evidence type="ECO:0000256" key="9">
    <source>
        <dbReference type="ARBA" id="ARBA00050687"/>
    </source>
</evidence>
<dbReference type="InterPro" id="IPR016193">
    <property type="entry name" value="Cytidine_deaminase-like"/>
</dbReference>
<evidence type="ECO:0000256" key="6">
    <source>
        <dbReference type="ARBA" id="ARBA00022801"/>
    </source>
</evidence>
<dbReference type="CDD" id="cd01421">
    <property type="entry name" value="IMPCH"/>
    <property type="match status" value="1"/>
</dbReference>
<evidence type="ECO:0000313" key="12">
    <source>
        <dbReference type="EMBL" id="KWW22209.1"/>
    </source>
</evidence>
<dbReference type="FunFam" id="3.40.50.1380:FF:000001">
    <property type="entry name" value="Bifunctional purine biosynthesis protein PurH"/>
    <property type="match status" value="1"/>
</dbReference>
<dbReference type="FunFam" id="3.40.140.20:FF:000002">
    <property type="entry name" value="Bifunctional purine biosynthesis protein PurH"/>
    <property type="match status" value="1"/>
</dbReference>
<dbReference type="SMART" id="SM00798">
    <property type="entry name" value="AICARFT_IMPCHas"/>
    <property type="match status" value="1"/>
</dbReference>
<evidence type="ECO:0000256" key="4">
    <source>
        <dbReference type="ARBA" id="ARBA00022679"/>
    </source>
</evidence>
<evidence type="ECO:0000256" key="8">
    <source>
        <dbReference type="ARBA" id="ARBA00050488"/>
    </source>
</evidence>
<dbReference type="Gene3D" id="3.40.50.1380">
    <property type="entry name" value="Methylglyoxal synthase-like domain"/>
    <property type="match status" value="1"/>
</dbReference>
<keyword evidence="4 10" id="KW-0808">Transferase</keyword>
<dbReference type="HAMAP" id="MF_00139">
    <property type="entry name" value="PurH"/>
    <property type="match status" value="1"/>
</dbReference>
<dbReference type="SMART" id="SM00851">
    <property type="entry name" value="MGS"/>
    <property type="match status" value="1"/>
</dbReference>
<dbReference type="Proteomes" id="UP000064189">
    <property type="component" value="Unassembled WGS sequence"/>
</dbReference>
<dbReference type="EC" id="2.1.2.3" evidence="10"/>
<evidence type="ECO:0000256" key="10">
    <source>
        <dbReference type="HAMAP-Rule" id="MF_00139"/>
    </source>
</evidence>
<evidence type="ECO:0000313" key="13">
    <source>
        <dbReference type="Proteomes" id="UP000064189"/>
    </source>
</evidence>
<feature type="domain" description="MGS-like" evidence="11">
    <location>
        <begin position="1"/>
        <end position="145"/>
    </location>
</feature>
<comment type="similarity">
    <text evidence="3 10">Belongs to the PurH family.</text>
</comment>
<dbReference type="Gene3D" id="3.40.140.20">
    <property type="match status" value="2"/>
</dbReference>
<comment type="pathway">
    <text evidence="2 10">Purine metabolism; IMP biosynthesis via de novo pathway; 5-formamido-1-(5-phospho-D-ribosyl)imidazole-4-carboxamide from 5-amino-1-(5-phospho-D-ribosyl)imidazole-4-carboxamide (10-formyl THF route): step 1/1.</text>
</comment>
<dbReference type="PANTHER" id="PTHR11692:SF0">
    <property type="entry name" value="BIFUNCTIONAL PURINE BIOSYNTHESIS PROTEIN ATIC"/>
    <property type="match status" value="1"/>
</dbReference>
<evidence type="ECO:0000256" key="7">
    <source>
        <dbReference type="ARBA" id="ARBA00023268"/>
    </source>
</evidence>
<dbReference type="EMBL" id="LNNH01000007">
    <property type="protein sequence ID" value="KWW22209.1"/>
    <property type="molecule type" value="Genomic_DNA"/>
</dbReference>
<comment type="catalytic activity">
    <reaction evidence="8 10">
        <text>(6R)-10-formyltetrahydrofolate + 5-amino-1-(5-phospho-beta-D-ribosyl)imidazole-4-carboxamide = 5-formamido-1-(5-phospho-D-ribosyl)imidazole-4-carboxamide + (6S)-5,6,7,8-tetrahydrofolate</text>
        <dbReference type="Rhea" id="RHEA:22192"/>
        <dbReference type="ChEBI" id="CHEBI:57453"/>
        <dbReference type="ChEBI" id="CHEBI:58467"/>
        <dbReference type="ChEBI" id="CHEBI:58475"/>
        <dbReference type="ChEBI" id="CHEBI:195366"/>
        <dbReference type="EC" id="2.1.2.3"/>
    </reaction>
</comment>
<organism evidence="12 13">
    <name type="scientific">Peribacillus simplex</name>
    <dbReference type="NCBI Taxonomy" id="1478"/>
    <lineage>
        <taxon>Bacteria</taxon>
        <taxon>Bacillati</taxon>
        <taxon>Bacillota</taxon>
        <taxon>Bacilli</taxon>
        <taxon>Bacillales</taxon>
        <taxon>Bacillaceae</taxon>
        <taxon>Peribacillus</taxon>
    </lineage>
</organism>
<dbReference type="GO" id="GO:0004643">
    <property type="term" value="F:phosphoribosylaminoimidazolecarboxamide formyltransferase activity"/>
    <property type="evidence" value="ECO:0007669"/>
    <property type="project" value="UniProtKB-UniRule"/>
</dbReference>
<dbReference type="FunFam" id="3.40.140.20:FF:000001">
    <property type="entry name" value="Bifunctional purine biosynthesis protein PurH"/>
    <property type="match status" value="1"/>
</dbReference>
<dbReference type="Pfam" id="PF02142">
    <property type="entry name" value="MGS"/>
    <property type="match status" value="1"/>
</dbReference>
<evidence type="ECO:0000256" key="3">
    <source>
        <dbReference type="ARBA" id="ARBA00007667"/>
    </source>
</evidence>
<dbReference type="PIRSF" id="PIRSF000414">
    <property type="entry name" value="AICARFT_IMPCHas"/>
    <property type="match status" value="1"/>
</dbReference>
<reference evidence="12 13" key="1">
    <citation type="submission" date="2015-11" db="EMBL/GenBank/DDBJ databases">
        <title>Genome Sequence of Bacillus simplex strain VanAntwerpen2.</title>
        <authorList>
            <person name="Couger M.B."/>
        </authorList>
    </citation>
    <scope>NUCLEOTIDE SEQUENCE [LARGE SCALE GENOMIC DNA]</scope>
    <source>
        <strain evidence="12 13">VanAntwerpen02</strain>
    </source>
</reference>
<accession>A0A109N2A8</accession>
<dbReference type="NCBIfam" id="NF002049">
    <property type="entry name" value="PRK00881.1"/>
    <property type="match status" value="1"/>
</dbReference>
<keyword evidence="7 10" id="KW-0511">Multifunctional enzyme</keyword>
<dbReference type="NCBIfam" id="TIGR00355">
    <property type="entry name" value="purH"/>
    <property type="match status" value="1"/>
</dbReference>
<evidence type="ECO:0000256" key="1">
    <source>
        <dbReference type="ARBA" id="ARBA00004844"/>
    </source>
</evidence>
<dbReference type="AlphaFoldDB" id="A0A109N2A8"/>
<name>A0A109N2A8_9BACI</name>
<dbReference type="PANTHER" id="PTHR11692">
    <property type="entry name" value="BIFUNCTIONAL PURINE BIOSYNTHESIS PROTEIN PURH"/>
    <property type="match status" value="1"/>
</dbReference>
<dbReference type="InterPro" id="IPR002695">
    <property type="entry name" value="PurH-like"/>
</dbReference>
<dbReference type="InterPro" id="IPR024051">
    <property type="entry name" value="AICAR_Tfase_dup_dom_sf"/>
</dbReference>
<dbReference type="PROSITE" id="PS51855">
    <property type="entry name" value="MGS"/>
    <property type="match status" value="1"/>
</dbReference>
<dbReference type="RefSeq" id="WP_061140521.1">
    <property type="nucleotide sequence ID" value="NZ_LNNH01000007.1"/>
</dbReference>
<sequence length="511" mass="55264">MKKRALISVSDKTGIIEFAQGLIEAGFEIISTGGTKKTLQDHGVDVIGISEVTGFPEILDGRVKTLHPNVHGAVLAKHDDKDHAAQLAEHNIEPIQLVCVNLYPFQATISKPEVTVEDAIENIDIGGPTMLRSSAKNHEYVTVIVDSSDYPAVLGELKQNGAVSKTTNRRLAAKVFRHTAAYDAVISEYMTELAGEENPESLTVTYELKQSLRYGENPHQKAAFYKKPLGSVFSIANAKQLHGKELSYNNINDADAALQIVREFNEPAAVAVKHMNPCGVGVGTTILEAYEKAYEADATSIFGGIIALNREVDKATAARLHEIFLEIIIAPGFTDEAAEILTSKKNLRLLTIEFDMANKTERKLTSIEGGLLIQDRDAHSLKDAEVKVATKREPTPAEWKALELGWKIVKHVKSNAIVVCDDQMTLGVGAGQMNRVGAAKIALEQAGERAAGSALASDAFFPMDDTVEAAAKAGVTAIIQPGGSVKDQDSINKADEYGIAMVFTGIRHFKH</sequence>
<dbReference type="GO" id="GO:0003937">
    <property type="term" value="F:IMP cyclohydrolase activity"/>
    <property type="evidence" value="ECO:0007669"/>
    <property type="project" value="UniProtKB-UniRule"/>
</dbReference>
<keyword evidence="5 10" id="KW-0658">Purine biosynthesis</keyword>
<dbReference type="GO" id="GO:0005829">
    <property type="term" value="C:cytosol"/>
    <property type="evidence" value="ECO:0007669"/>
    <property type="project" value="TreeGrafter"/>
</dbReference>
<comment type="pathway">
    <text evidence="1 10">Purine metabolism; IMP biosynthesis via de novo pathway; IMP from 5-formamido-1-(5-phospho-D-ribosyl)imidazole-4-carboxamide: step 1/1.</text>
</comment>
<protein>
    <recommendedName>
        <fullName evidence="10">Bifunctional purine biosynthesis protein PurH</fullName>
    </recommendedName>
    <domain>
        <recommendedName>
            <fullName evidence="10">Phosphoribosylaminoimidazolecarboxamide formyltransferase</fullName>
            <ecNumber evidence="10">2.1.2.3</ecNumber>
        </recommendedName>
        <alternativeName>
            <fullName evidence="10">AICAR transformylase</fullName>
        </alternativeName>
    </domain>
    <domain>
        <recommendedName>
            <fullName evidence="10">IMP cyclohydrolase</fullName>
            <ecNumber evidence="10">3.5.4.10</ecNumber>
        </recommendedName>
        <alternativeName>
            <fullName evidence="10">ATIC</fullName>
        </alternativeName>
        <alternativeName>
            <fullName evidence="10">IMP synthase</fullName>
        </alternativeName>
        <alternativeName>
            <fullName evidence="10">Inosinicase</fullName>
        </alternativeName>
    </domain>
</protein>
<evidence type="ECO:0000256" key="5">
    <source>
        <dbReference type="ARBA" id="ARBA00022755"/>
    </source>
</evidence>
<comment type="catalytic activity">
    <reaction evidence="9 10">
        <text>IMP + H2O = 5-formamido-1-(5-phospho-D-ribosyl)imidazole-4-carboxamide</text>
        <dbReference type="Rhea" id="RHEA:18445"/>
        <dbReference type="ChEBI" id="CHEBI:15377"/>
        <dbReference type="ChEBI" id="CHEBI:58053"/>
        <dbReference type="ChEBI" id="CHEBI:58467"/>
        <dbReference type="EC" id="3.5.4.10"/>
    </reaction>
</comment>
<keyword evidence="6 10" id="KW-0378">Hydrolase</keyword>
<dbReference type="SUPFAM" id="SSF53927">
    <property type="entry name" value="Cytidine deaminase-like"/>
    <property type="match status" value="1"/>
</dbReference>
<dbReference type="UniPathway" id="UPA00074">
    <property type="reaction ID" value="UER00133"/>
</dbReference>
<gene>
    <name evidence="10 12" type="primary">purH</name>
    <name evidence="12" type="ORF">AS888_13120</name>
</gene>